<dbReference type="SUPFAM" id="SSF53850">
    <property type="entry name" value="Periplasmic binding protein-like II"/>
    <property type="match status" value="1"/>
</dbReference>
<name>A0ABW4N0F3_9CAUL</name>
<evidence type="ECO:0000256" key="1">
    <source>
        <dbReference type="ARBA" id="ARBA00007162"/>
    </source>
</evidence>
<dbReference type="Gene3D" id="3.40.190.10">
    <property type="entry name" value="Periplasmic binding protein-like II"/>
    <property type="match status" value="2"/>
</dbReference>
<accession>A0ABW4N0F3</accession>
<evidence type="ECO:0000313" key="4">
    <source>
        <dbReference type="EMBL" id="MFD1783570.1"/>
    </source>
</evidence>
<reference evidence="5" key="1">
    <citation type="journal article" date="2019" name="Int. J. Syst. Evol. Microbiol.">
        <title>The Global Catalogue of Microorganisms (GCM) 10K type strain sequencing project: providing services to taxonomists for standard genome sequencing and annotation.</title>
        <authorList>
            <consortium name="The Broad Institute Genomics Platform"/>
            <consortium name="The Broad Institute Genome Sequencing Center for Infectious Disease"/>
            <person name="Wu L."/>
            <person name="Ma J."/>
        </authorList>
    </citation>
    <scope>NUCLEOTIDE SEQUENCE [LARGE SCALE GENOMIC DNA]</scope>
    <source>
        <strain evidence="5">DFY28</strain>
    </source>
</reference>
<dbReference type="InterPro" id="IPR005770">
    <property type="entry name" value="PhnD"/>
</dbReference>
<dbReference type="PROSITE" id="PS51257">
    <property type="entry name" value="PROKAR_LIPOPROTEIN"/>
    <property type="match status" value="1"/>
</dbReference>
<feature type="chain" id="PRO_5046126115" evidence="3">
    <location>
        <begin position="19"/>
        <end position="341"/>
    </location>
</feature>
<evidence type="ECO:0000313" key="5">
    <source>
        <dbReference type="Proteomes" id="UP001597237"/>
    </source>
</evidence>
<dbReference type="PANTHER" id="PTHR35841">
    <property type="entry name" value="PHOSPHONATES-BINDING PERIPLASMIC PROTEIN"/>
    <property type="match status" value="1"/>
</dbReference>
<keyword evidence="5" id="KW-1185">Reference proteome</keyword>
<dbReference type="Pfam" id="PF12974">
    <property type="entry name" value="Phosphonate-bd"/>
    <property type="match status" value="1"/>
</dbReference>
<keyword evidence="2 3" id="KW-0732">Signal</keyword>
<evidence type="ECO:0000256" key="3">
    <source>
        <dbReference type="SAM" id="SignalP"/>
    </source>
</evidence>
<dbReference type="RefSeq" id="WP_377283236.1">
    <property type="nucleotide sequence ID" value="NZ_JBHRSI010000008.1"/>
</dbReference>
<comment type="similarity">
    <text evidence="1">Belongs to the phosphate/phosphite/phosphonate binding protein family.</text>
</comment>
<sequence length="341" mass="36891">MISRRLMLGASFAALALAACEGGADKAKAPEGPPKVINFSILATENSSSLETFWKPILADMEKSIGIPVKPFYATNYTALIEALRFKQIDAGWFSNQSGLEAVRRSGGEVFARTFDPSGEDGYKSVLIVPANSKTTLADVLKCDRSLNFGIGDAKSTSGTLAPMTYLFAPNGVDPQTCFRTVKAANHQANLFAVARGLLDVATNNSTAIRLQRERGSPVPDQVRVIWESPKLPEDPIVWRKDLDPAAKEKIRQFFLTYGKGEGPEAERQRKLLSQLSIGGFLPADNAHLIPVREMEATEALLSAKNSGDQARIAEAQKAFDAIRAERAALEAKTGQPIVGQ</sequence>
<gene>
    <name evidence="4" type="primary">phnD</name>
    <name evidence="4" type="ORF">ACFSC0_09220</name>
</gene>
<dbReference type="Proteomes" id="UP001597237">
    <property type="component" value="Unassembled WGS sequence"/>
</dbReference>
<dbReference type="NCBIfam" id="TIGR01098">
    <property type="entry name" value="3A0109s03R"/>
    <property type="match status" value="1"/>
</dbReference>
<protein>
    <submittedName>
        <fullName evidence="4">Phosphate/phosphite/phosphonate ABC transporter substrate-binding protein</fullName>
    </submittedName>
</protein>
<dbReference type="EMBL" id="JBHUEY010000001">
    <property type="protein sequence ID" value="MFD1783570.1"/>
    <property type="molecule type" value="Genomic_DNA"/>
</dbReference>
<comment type="caution">
    <text evidence="4">The sequence shown here is derived from an EMBL/GenBank/DDBJ whole genome shotgun (WGS) entry which is preliminary data.</text>
</comment>
<organism evidence="4 5">
    <name type="scientific">Phenylobacterium terrae</name>
    <dbReference type="NCBI Taxonomy" id="2665495"/>
    <lineage>
        <taxon>Bacteria</taxon>
        <taxon>Pseudomonadati</taxon>
        <taxon>Pseudomonadota</taxon>
        <taxon>Alphaproteobacteria</taxon>
        <taxon>Caulobacterales</taxon>
        <taxon>Caulobacteraceae</taxon>
        <taxon>Phenylobacterium</taxon>
    </lineage>
</organism>
<dbReference type="PANTHER" id="PTHR35841:SF1">
    <property type="entry name" value="PHOSPHONATES-BINDING PERIPLASMIC PROTEIN"/>
    <property type="match status" value="1"/>
</dbReference>
<proteinExistence type="inferred from homology"/>
<feature type="signal peptide" evidence="3">
    <location>
        <begin position="1"/>
        <end position="18"/>
    </location>
</feature>
<evidence type="ECO:0000256" key="2">
    <source>
        <dbReference type="ARBA" id="ARBA00022729"/>
    </source>
</evidence>